<accession>A0A4Z2H3N3</accession>
<evidence type="ECO:0000256" key="1">
    <source>
        <dbReference type="SAM" id="MobiDB-lite"/>
    </source>
</evidence>
<gene>
    <name evidence="2" type="ORF">EYF80_029318</name>
</gene>
<organism evidence="2 3">
    <name type="scientific">Liparis tanakae</name>
    <name type="common">Tanaka's snailfish</name>
    <dbReference type="NCBI Taxonomy" id="230148"/>
    <lineage>
        <taxon>Eukaryota</taxon>
        <taxon>Metazoa</taxon>
        <taxon>Chordata</taxon>
        <taxon>Craniata</taxon>
        <taxon>Vertebrata</taxon>
        <taxon>Euteleostomi</taxon>
        <taxon>Actinopterygii</taxon>
        <taxon>Neopterygii</taxon>
        <taxon>Teleostei</taxon>
        <taxon>Neoteleostei</taxon>
        <taxon>Acanthomorphata</taxon>
        <taxon>Eupercaria</taxon>
        <taxon>Perciformes</taxon>
        <taxon>Cottioidei</taxon>
        <taxon>Cottales</taxon>
        <taxon>Liparidae</taxon>
        <taxon>Liparis</taxon>
    </lineage>
</organism>
<name>A0A4Z2H3N3_9TELE</name>
<feature type="region of interest" description="Disordered" evidence="1">
    <location>
        <begin position="50"/>
        <end position="75"/>
    </location>
</feature>
<dbReference type="AlphaFoldDB" id="A0A4Z2H3N3"/>
<comment type="caution">
    <text evidence="2">The sequence shown here is derived from an EMBL/GenBank/DDBJ whole genome shotgun (WGS) entry which is preliminary data.</text>
</comment>
<keyword evidence="3" id="KW-1185">Reference proteome</keyword>
<reference evidence="2 3" key="1">
    <citation type="submission" date="2019-03" db="EMBL/GenBank/DDBJ databases">
        <title>First draft genome of Liparis tanakae, snailfish: a comprehensive survey of snailfish specific genes.</title>
        <authorList>
            <person name="Kim W."/>
            <person name="Song I."/>
            <person name="Jeong J.-H."/>
            <person name="Kim D."/>
            <person name="Kim S."/>
            <person name="Ryu S."/>
            <person name="Song J.Y."/>
            <person name="Lee S.K."/>
        </authorList>
    </citation>
    <scope>NUCLEOTIDE SEQUENCE [LARGE SCALE GENOMIC DNA]</scope>
    <source>
        <tissue evidence="2">Muscle</tissue>
    </source>
</reference>
<sequence>MSSMKAMSSLRMGFWVQTSALYDLVLSSSPSFMRLMASLQVNTDGVTQTQPPVWFCEGPEAPSRTADLPEELRGK</sequence>
<protein>
    <submittedName>
        <fullName evidence="2">Uncharacterized protein</fullName>
    </submittedName>
</protein>
<evidence type="ECO:0000313" key="3">
    <source>
        <dbReference type="Proteomes" id="UP000314294"/>
    </source>
</evidence>
<dbReference type="Proteomes" id="UP000314294">
    <property type="component" value="Unassembled WGS sequence"/>
</dbReference>
<proteinExistence type="predicted"/>
<evidence type="ECO:0000313" key="2">
    <source>
        <dbReference type="EMBL" id="TNN60467.1"/>
    </source>
</evidence>
<dbReference type="EMBL" id="SRLO01000333">
    <property type="protein sequence ID" value="TNN60467.1"/>
    <property type="molecule type" value="Genomic_DNA"/>
</dbReference>